<feature type="domain" description="Glycoside hydrolase family 3 N-terminal" evidence="8">
    <location>
        <begin position="41"/>
        <end position="357"/>
    </location>
</feature>
<evidence type="ECO:0000259" key="8">
    <source>
        <dbReference type="Pfam" id="PF00933"/>
    </source>
</evidence>
<dbReference type="InterPro" id="IPR036962">
    <property type="entry name" value="Glyco_hydro_3_N_sf"/>
</dbReference>
<evidence type="ECO:0000256" key="1">
    <source>
        <dbReference type="ARBA" id="ARBA00001231"/>
    </source>
</evidence>
<organism evidence="9 10">
    <name type="scientific">Paucilactobacillus suebicus DSM 5007 = KCTC 3549</name>
    <dbReference type="NCBI Taxonomy" id="1423807"/>
    <lineage>
        <taxon>Bacteria</taxon>
        <taxon>Bacillati</taxon>
        <taxon>Bacillota</taxon>
        <taxon>Bacilli</taxon>
        <taxon>Lactobacillales</taxon>
        <taxon>Lactobacillaceae</taxon>
        <taxon>Paucilactobacillus</taxon>
    </lineage>
</organism>
<dbReference type="PANTHER" id="PTHR30480">
    <property type="entry name" value="BETA-HEXOSAMINIDASE-RELATED"/>
    <property type="match status" value="1"/>
</dbReference>
<dbReference type="AlphaFoldDB" id="A0A0R1W1P2"/>
<sequence length="375" mass="40931">MKKFTWGVLVCLGMLMIPVSVHASQTVTKHQIKTTISKMSLNQKIAQMYVSRIQTNPSDTDAILQKYQLGAVILFGPDFEKQTKSQFKQRINGYQKSVKIPLLIGTDQEGGEVSRLSSNSKLTNGRKFPSPQQTYNKGGIKTTTTEASQTAKILHGLGINWNFAPVADVTSDTSSFIYKRTLGQSYSETATYVGKVVTAMQKQHVAASLKHFPGYGSAGDTHTGFASTNRSLADFQANDFLPFKAGIKNGADSVLVSHIVISAVDPNLPASLSPKVHDLLRNNLKFKGVIVTDDLAMGAITKYAKQHNVSPDLLAVEAGNDMLMSDNYQKGIPEIANAVKNGTIKEKQINQSVYRILVMKNKLHLLSKADLKAAQ</sequence>
<gene>
    <name evidence="9" type="ORF">FD16_GL000645</name>
</gene>
<dbReference type="EMBL" id="AZGF01000017">
    <property type="protein sequence ID" value="KRM11642.1"/>
    <property type="molecule type" value="Genomic_DNA"/>
</dbReference>
<dbReference type="Gene3D" id="3.20.20.300">
    <property type="entry name" value="Glycoside hydrolase, family 3, N-terminal domain"/>
    <property type="match status" value="1"/>
</dbReference>
<dbReference type="PATRIC" id="fig|1423807.3.peg.653"/>
<keyword evidence="10" id="KW-1185">Reference proteome</keyword>
<dbReference type="eggNOG" id="COG1472">
    <property type="taxonomic scope" value="Bacteria"/>
</dbReference>
<dbReference type="InterPro" id="IPR001764">
    <property type="entry name" value="Glyco_hydro_3_N"/>
</dbReference>
<dbReference type="Proteomes" id="UP000051820">
    <property type="component" value="Unassembled WGS sequence"/>
</dbReference>
<comment type="catalytic activity">
    <reaction evidence="1">
        <text>Hydrolysis of terminal non-reducing N-acetyl-D-hexosamine residues in N-acetyl-beta-D-hexosaminides.</text>
        <dbReference type="EC" id="3.2.1.52"/>
    </reaction>
</comment>
<evidence type="ECO:0000313" key="9">
    <source>
        <dbReference type="EMBL" id="KRM11642.1"/>
    </source>
</evidence>
<dbReference type="STRING" id="1423807.FD16_GL000645"/>
<reference evidence="9 10" key="1">
    <citation type="journal article" date="2015" name="Genome Announc.">
        <title>Expanding the biotechnology potential of lactobacilli through comparative genomics of 213 strains and associated genera.</title>
        <authorList>
            <person name="Sun Z."/>
            <person name="Harris H.M."/>
            <person name="McCann A."/>
            <person name="Guo C."/>
            <person name="Argimon S."/>
            <person name="Zhang W."/>
            <person name="Yang X."/>
            <person name="Jeffery I.B."/>
            <person name="Cooney J.C."/>
            <person name="Kagawa T.F."/>
            <person name="Liu W."/>
            <person name="Song Y."/>
            <person name="Salvetti E."/>
            <person name="Wrobel A."/>
            <person name="Rasinkangas P."/>
            <person name="Parkhill J."/>
            <person name="Rea M.C."/>
            <person name="O'Sullivan O."/>
            <person name="Ritari J."/>
            <person name="Douillard F.P."/>
            <person name="Paul Ross R."/>
            <person name="Yang R."/>
            <person name="Briner A.E."/>
            <person name="Felis G.E."/>
            <person name="de Vos W.M."/>
            <person name="Barrangou R."/>
            <person name="Klaenhammer T.R."/>
            <person name="Caufield P.W."/>
            <person name="Cui Y."/>
            <person name="Zhang H."/>
            <person name="O'Toole P.W."/>
        </authorList>
    </citation>
    <scope>NUCLEOTIDE SEQUENCE [LARGE SCALE GENOMIC DNA]</scope>
    <source>
        <strain evidence="9 10">DSM 5007</strain>
    </source>
</reference>
<evidence type="ECO:0000256" key="2">
    <source>
        <dbReference type="ARBA" id="ARBA00005336"/>
    </source>
</evidence>
<dbReference type="GO" id="GO:0004563">
    <property type="term" value="F:beta-N-acetylhexosaminidase activity"/>
    <property type="evidence" value="ECO:0007669"/>
    <property type="project" value="UniProtKB-EC"/>
</dbReference>
<protein>
    <recommendedName>
        <fullName evidence="3">beta-N-acetylhexosaminidase</fullName>
        <ecNumber evidence="3">3.2.1.52</ecNumber>
    </recommendedName>
</protein>
<evidence type="ECO:0000256" key="4">
    <source>
        <dbReference type="ARBA" id="ARBA00022801"/>
    </source>
</evidence>
<comment type="similarity">
    <text evidence="2">Belongs to the glycosyl hydrolase 3 family.</text>
</comment>
<dbReference type="PANTHER" id="PTHR30480:SF13">
    <property type="entry name" value="BETA-HEXOSAMINIDASE"/>
    <property type="match status" value="1"/>
</dbReference>
<dbReference type="InterPro" id="IPR050226">
    <property type="entry name" value="NagZ_Beta-hexosaminidase"/>
</dbReference>
<dbReference type="GO" id="GO:0005975">
    <property type="term" value="P:carbohydrate metabolic process"/>
    <property type="evidence" value="ECO:0007669"/>
    <property type="project" value="InterPro"/>
</dbReference>
<evidence type="ECO:0000256" key="7">
    <source>
        <dbReference type="SAM" id="SignalP"/>
    </source>
</evidence>
<comment type="caution">
    <text evidence="9">The sequence shown here is derived from an EMBL/GenBank/DDBJ whole genome shotgun (WGS) entry which is preliminary data.</text>
</comment>
<dbReference type="InterPro" id="IPR017853">
    <property type="entry name" value="GH"/>
</dbReference>
<feature type="chain" id="PRO_5006412503" description="beta-N-acetylhexosaminidase" evidence="7">
    <location>
        <begin position="24"/>
        <end position="375"/>
    </location>
</feature>
<dbReference type="EC" id="3.2.1.52" evidence="3"/>
<dbReference type="RefSeq" id="WP_029508400.1">
    <property type="nucleotide sequence ID" value="NZ_AZGF01000017.1"/>
</dbReference>
<dbReference type="SUPFAM" id="SSF51445">
    <property type="entry name" value="(Trans)glycosidases"/>
    <property type="match status" value="1"/>
</dbReference>
<name>A0A0R1W1P2_9LACO</name>
<keyword evidence="5" id="KW-0326">Glycosidase</keyword>
<evidence type="ECO:0000313" key="10">
    <source>
        <dbReference type="Proteomes" id="UP000051820"/>
    </source>
</evidence>
<feature type="signal peptide" evidence="7">
    <location>
        <begin position="1"/>
        <end position="23"/>
    </location>
</feature>
<evidence type="ECO:0000256" key="3">
    <source>
        <dbReference type="ARBA" id="ARBA00012663"/>
    </source>
</evidence>
<dbReference type="GO" id="GO:0009254">
    <property type="term" value="P:peptidoglycan turnover"/>
    <property type="evidence" value="ECO:0007669"/>
    <property type="project" value="TreeGrafter"/>
</dbReference>
<accession>A0A0R1W1P2</accession>
<feature type="compositionally biased region" description="Polar residues" evidence="6">
    <location>
        <begin position="130"/>
        <end position="139"/>
    </location>
</feature>
<evidence type="ECO:0000256" key="5">
    <source>
        <dbReference type="ARBA" id="ARBA00023295"/>
    </source>
</evidence>
<dbReference type="Pfam" id="PF00933">
    <property type="entry name" value="Glyco_hydro_3"/>
    <property type="match status" value="1"/>
</dbReference>
<keyword evidence="7" id="KW-0732">Signal</keyword>
<feature type="region of interest" description="Disordered" evidence="6">
    <location>
        <begin position="114"/>
        <end position="139"/>
    </location>
</feature>
<evidence type="ECO:0000256" key="6">
    <source>
        <dbReference type="SAM" id="MobiDB-lite"/>
    </source>
</evidence>
<keyword evidence="4" id="KW-0378">Hydrolase</keyword>
<proteinExistence type="inferred from homology"/>